<sequence>GGPDRRELHGAVYQCNVLEKCSFWWTSINSCDQNLNRCCEIIEMNSMIQGQLFTILSETAQEGGHYAGVETIKSRLLPWLGTCFSSAASGRSYETNFSLTQVCREFYFKRIIW</sequence>
<reference evidence="1" key="1">
    <citation type="submission" date="2025-08" db="UniProtKB">
        <authorList>
            <consortium name="Ensembl"/>
        </authorList>
    </citation>
    <scope>IDENTIFICATION</scope>
</reference>
<dbReference type="GO" id="GO:0035695">
    <property type="term" value="P:mitophagy by internal vacuole formation"/>
    <property type="evidence" value="ECO:0007669"/>
    <property type="project" value="TreeGrafter"/>
</dbReference>
<dbReference type="GO" id="GO:0035694">
    <property type="term" value="P:mitochondrial protein catabolic process"/>
    <property type="evidence" value="ECO:0007669"/>
    <property type="project" value="InterPro"/>
</dbReference>
<evidence type="ECO:0000313" key="2">
    <source>
        <dbReference type="Proteomes" id="UP000694420"/>
    </source>
</evidence>
<dbReference type="Ensembl" id="ENSNPET00000006568.1">
    <property type="protein sequence ID" value="ENSNPEP00000006411.1"/>
    <property type="gene ID" value="ENSNPEG00000004845.1"/>
</dbReference>
<protein>
    <submittedName>
        <fullName evidence="1">Uncharacterized protein</fullName>
    </submittedName>
</protein>
<organism evidence="1 2">
    <name type="scientific">Nothoprocta perdicaria</name>
    <name type="common">Chilean tinamou</name>
    <name type="synonym">Crypturus perdicarius</name>
    <dbReference type="NCBI Taxonomy" id="30464"/>
    <lineage>
        <taxon>Eukaryota</taxon>
        <taxon>Metazoa</taxon>
        <taxon>Chordata</taxon>
        <taxon>Craniata</taxon>
        <taxon>Vertebrata</taxon>
        <taxon>Euteleostomi</taxon>
        <taxon>Archelosauria</taxon>
        <taxon>Archosauria</taxon>
        <taxon>Dinosauria</taxon>
        <taxon>Saurischia</taxon>
        <taxon>Theropoda</taxon>
        <taxon>Coelurosauria</taxon>
        <taxon>Aves</taxon>
        <taxon>Palaeognathae</taxon>
        <taxon>Tinamiformes</taxon>
        <taxon>Tinamidae</taxon>
        <taxon>Nothoprocta</taxon>
    </lineage>
</organism>
<dbReference type="PANTHER" id="PTHR21771">
    <property type="entry name" value="MITOCHONDRIA-EATING PROTEIN-RELATED"/>
    <property type="match status" value="1"/>
</dbReference>
<accession>A0A8C7EAR6</accession>
<dbReference type="AlphaFoldDB" id="A0A8C7EAR6"/>
<dbReference type="PANTHER" id="PTHR21771:SF0">
    <property type="entry name" value="MITOCHONDRIA-EATING PROTEIN"/>
    <property type="match status" value="1"/>
</dbReference>
<dbReference type="InterPro" id="IPR026169">
    <property type="entry name" value="MIEAP"/>
</dbReference>
<dbReference type="Proteomes" id="UP000694420">
    <property type="component" value="Unplaced"/>
</dbReference>
<evidence type="ECO:0000313" key="1">
    <source>
        <dbReference type="Ensembl" id="ENSNPEP00000006411.1"/>
    </source>
</evidence>
<dbReference type="GO" id="GO:0005741">
    <property type="term" value="C:mitochondrial outer membrane"/>
    <property type="evidence" value="ECO:0007669"/>
    <property type="project" value="InterPro"/>
</dbReference>
<name>A0A8C7EAR6_NOTPE</name>
<reference evidence="1" key="2">
    <citation type="submission" date="2025-09" db="UniProtKB">
        <authorList>
            <consortium name="Ensembl"/>
        </authorList>
    </citation>
    <scope>IDENTIFICATION</scope>
</reference>
<proteinExistence type="predicted"/>
<keyword evidence="2" id="KW-1185">Reference proteome</keyword>